<protein>
    <submittedName>
        <fullName evidence="1">Uncharacterized protein</fullName>
    </submittedName>
</protein>
<comment type="caution">
    <text evidence="1">The sequence shown here is derived from an EMBL/GenBank/DDBJ whole genome shotgun (WGS) entry which is preliminary data.</text>
</comment>
<accession>A0A392WBN4</accession>
<dbReference type="Proteomes" id="UP000265520">
    <property type="component" value="Unassembled WGS sequence"/>
</dbReference>
<dbReference type="EMBL" id="LXQA011461728">
    <property type="protein sequence ID" value="MCI98024.1"/>
    <property type="molecule type" value="Genomic_DNA"/>
</dbReference>
<organism evidence="1 2">
    <name type="scientific">Trifolium medium</name>
    <dbReference type="NCBI Taxonomy" id="97028"/>
    <lineage>
        <taxon>Eukaryota</taxon>
        <taxon>Viridiplantae</taxon>
        <taxon>Streptophyta</taxon>
        <taxon>Embryophyta</taxon>
        <taxon>Tracheophyta</taxon>
        <taxon>Spermatophyta</taxon>
        <taxon>Magnoliopsida</taxon>
        <taxon>eudicotyledons</taxon>
        <taxon>Gunneridae</taxon>
        <taxon>Pentapetalae</taxon>
        <taxon>rosids</taxon>
        <taxon>fabids</taxon>
        <taxon>Fabales</taxon>
        <taxon>Fabaceae</taxon>
        <taxon>Papilionoideae</taxon>
        <taxon>50 kb inversion clade</taxon>
        <taxon>NPAAA clade</taxon>
        <taxon>Hologalegina</taxon>
        <taxon>IRL clade</taxon>
        <taxon>Trifolieae</taxon>
        <taxon>Trifolium</taxon>
    </lineage>
</organism>
<sequence length="53" mass="5824">GRWFRSVRRKWGAGDAASNPGRFGENPNICERISACPARDEERGRCVGFAGEA</sequence>
<feature type="non-terminal residue" evidence="1">
    <location>
        <position position="1"/>
    </location>
</feature>
<keyword evidence="2" id="KW-1185">Reference proteome</keyword>
<name>A0A392WBN4_9FABA</name>
<reference evidence="1 2" key="1">
    <citation type="journal article" date="2018" name="Front. Plant Sci.">
        <title>Red Clover (Trifolium pratense) and Zigzag Clover (T. medium) - A Picture of Genomic Similarities and Differences.</title>
        <authorList>
            <person name="Dluhosova J."/>
            <person name="Istvanek J."/>
            <person name="Nedelnik J."/>
            <person name="Repkova J."/>
        </authorList>
    </citation>
    <scope>NUCLEOTIDE SEQUENCE [LARGE SCALE GENOMIC DNA]</scope>
    <source>
        <strain evidence="2">cv. 10/8</strain>
        <tissue evidence="1">Leaf</tissue>
    </source>
</reference>
<evidence type="ECO:0000313" key="1">
    <source>
        <dbReference type="EMBL" id="MCI98024.1"/>
    </source>
</evidence>
<proteinExistence type="predicted"/>
<evidence type="ECO:0000313" key="2">
    <source>
        <dbReference type="Proteomes" id="UP000265520"/>
    </source>
</evidence>
<dbReference type="AlphaFoldDB" id="A0A392WBN4"/>